<name>A0A0P5V8D3_9CRUS</name>
<reference evidence="1" key="1">
    <citation type="submission" date="2015-10" db="EMBL/GenBank/DDBJ databases">
        <title>EvidentialGene: Evidence-directed Construction of Complete mRNA Transcriptomes without Genomes.</title>
        <authorList>
            <person name="Gilbert D.G."/>
        </authorList>
    </citation>
    <scope>NUCLEOTIDE SEQUENCE</scope>
</reference>
<dbReference type="EMBL" id="GDIQ01031305">
    <property type="protein sequence ID" value="JAN63432.1"/>
    <property type="molecule type" value="Transcribed_RNA"/>
</dbReference>
<dbReference type="AlphaFoldDB" id="A0A0P5V8D3"/>
<accession>A0A0P5V8D3</accession>
<evidence type="ECO:0000313" key="1">
    <source>
        <dbReference type="EMBL" id="JAN63432.1"/>
    </source>
</evidence>
<sequence>VFSLTGWSRRIHTGFLVSRITWDTPEVQNVSLTGLSPSMVLLSRQFQLRTSHLVIESLNPTKTCVLMVWAVPLSLAATNGITVLFSFLPGTKMFQFPDLPCSDLWIQSCIADINSAGLPHSDSHGS</sequence>
<organism evidence="1">
    <name type="scientific">Daphnia magna</name>
    <dbReference type="NCBI Taxonomy" id="35525"/>
    <lineage>
        <taxon>Eukaryota</taxon>
        <taxon>Metazoa</taxon>
        <taxon>Ecdysozoa</taxon>
        <taxon>Arthropoda</taxon>
        <taxon>Crustacea</taxon>
        <taxon>Branchiopoda</taxon>
        <taxon>Diplostraca</taxon>
        <taxon>Cladocera</taxon>
        <taxon>Anomopoda</taxon>
        <taxon>Daphniidae</taxon>
        <taxon>Daphnia</taxon>
    </lineage>
</organism>
<protein>
    <submittedName>
        <fullName evidence="1">Uncharacterized protein</fullName>
    </submittedName>
</protein>
<feature type="non-terminal residue" evidence="1">
    <location>
        <position position="1"/>
    </location>
</feature>
<proteinExistence type="predicted"/>